<dbReference type="AlphaFoldDB" id="A0A895YCG4"/>
<comment type="similarity">
    <text evidence="1">Belongs to the peptidase S13 family.</text>
</comment>
<dbReference type="InterPro" id="IPR000667">
    <property type="entry name" value="Peptidase_S13"/>
</dbReference>
<protein>
    <submittedName>
        <fullName evidence="3">D-alanyl-D-alanine carboxypeptidase</fullName>
    </submittedName>
</protein>
<dbReference type="Proteomes" id="UP000662857">
    <property type="component" value="Chromosome"/>
</dbReference>
<dbReference type="RefSeq" id="WP_239675202.1">
    <property type="nucleotide sequence ID" value="NZ_CP070499.1"/>
</dbReference>
<dbReference type="GO" id="GO:0000270">
    <property type="term" value="P:peptidoglycan metabolic process"/>
    <property type="evidence" value="ECO:0007669"/>
    <property type="project" value="TreeGrafter"/>
</dbReference>
<keyword evidence="2" id="KW-0378">Hydrolase</keyword>
<keyword evidence="3" id="KW-0121">Carboxypeptidase</keyword>
<evidence type="ECO:0000313" key="4">
    <source>
        <dbReference type="Proteomes" id="UP000662857"/>
    </source>
</evidence>
<dbReference type="PANTHER" id="PTHR30023">
    <property type="entry name" value="D-ALANYL-D-ALANINE CARBOXYPEPTIDASE"/>
    <property type="match status" value="1"/>
</dbReference>
<dbReference type="GO" id="GO:0004185">
    <property type="term" value="F:serine-type carboxypeptidase activity"/>
    <property type="evidence" value="ECO:0007669"/>
    <property type="project" value="InterPro"/>
</dbReference>
<gene>
    <name evidence="3" type="ORF">JQS43_15975</name>
</gene>
<dbReference type="EMBL" id="CP070499">
    <property type="protein sequence ID" value="QSB13133.1"/>
    <property type="molecule type" value="Genomic_DNA"/>
</dbReference>
<keyword evidence="3" id="KW-0645">Protease</keyword>
<keyword evidence="4" id="KW-1185">Reference proteome</keyword>
<evidence type="ECO:0000313" key="3">
    <source>
        <dbReference type="EMBL" id="QSB13133.1"/>
    </source>
</evidence>
<name>A0A895YCG4_9ACTN</name>
<dbReference type="SUPFAM" id="SSF56601">
    <property type="entry name" value="beta-lactamase/transpeptidase-like"/>
    <property type="match status" value="1"/>
</dbReference>
<dbReference type="KEGG" id="nhy:JQS43_15975"/>
<dbReference type="Pfam" id="PF02113">
    <property type="entry name" value="Peptidase_S13"/>
    <property type="match status" value="1"/>
</dbReference>
<dbReference type="PRINTS" id="PR00922">
    <property type="entry name" value="DADACBPTASE3"/>
</dbReference>
<evidence type="ECO:0000256" key="2">
    <source>
        <dbReference type="ARBA" id="ARBA00022801"/>
    </source>
</evidence>
<dbReference type="Gene3D" id="3.40.710.10">
    <property type="entry name" value="DD-peptidase/beta-lactamase superfamily"/>
    <property type="match status" value="1"/>
</dbReference>
<dbReference type="PANTHER" id="PTHR30023:SF0">
    <property type="entry name" value="PENICILLIN-SENSITIVE CARBOXYPEPTIDASE A"/>
    <property type="match status" value="1"/>
</dbReference>
<accession>A0A895YCG4</accession>
<reference evidence="3" key="1">
    <citation type="submission" date="2021-02" db="EMBL/GenBank/DDBJ databases">
        <title>Natrosporangium hydrolyticum gen. nov., sp. nov, a haloalkaliphilic actinobacterium from a soda solonchak soil.</title>
        <authorList>
            <person name="Sorokin D.Y."/>
            <person name="Khijniak T.V."/>
            <person name="Zakharycheva A.P."/>
            <person name="Boueva O.V."/>
            <person name="Ariskina E.V."/>
            <person name="Hahnke R.L."/>
            <person name="Bunk B."/>
            <person name="Sproer C."/>
            <person name="Schumann P."/>
            <person name="Evtushenko L.I."/>
            <person name="Kublanov I.V."/>
        </authorList>
    </citation>
    <scope>NUCLEOTIDE SEQUENCE</scope>
    <source>
        <strain evidence="3">DSM 106523</strain>
    </source>
</reference>
<organism evidence="3 4">
    <name type="scientific">Natronosporangium hydrolyticum</name>
    <dbReference type="NCBI Taxonomy" id="2811111"/>
    <lineage>
        <taxon>Bacteria</taxon>
        <taxon>Bacillati</taxon>
        <taxon>Actinomycetota</taxon>
        <taxon>Actinomycetes</taxon>
        <taxon>Micromonosporales</taxon>
        <taxon>Micromonosporaceae</taxon>
        <taxon>Natronosporangium</taxon>
    </lineage>
</organism>
<evidence type="ECO:0000256" key="1">
    <source>
        <dbReference type="ARBA" id="ARBA00006096"/>
    </source>
</evidence>
<dbReference type="InterPro" id="IPR012338">
    <property type="entry name" value="Beta-lactam/transpept-like"/>
</dbReference>
<sequence>MSAGLAAIGDYVAGHGVAVESHRQADGSGLSRWNLVPADQFVTLLRALRSEEWFDAWHEALPVAGDPDRMVGGTLTSRMRDTAAAGNAYAKTGTLTSVSALSGYVTDGDGRPLVFAILLNNHLDAVKVIEDRIVVALAEFSVGGAGTLPTSVPEPATPPLPADVECSWLKPARC</sequence>
<dbReference type="GO" id="GO:0006508">
    <property type="term" value="P:proteolysis"/>
    <property type="evidence" value="ECO:0007669"/>
    <property type="project" value="InterPro"/>
</dbReference>
<proteinExistence type="inferred from homology"/>